<keyword evidence="7 9" id="KW-0406">Ion transport</keyword>
<feature type="transmembrane region" description="Helical" evidence="9">
    <location>
        <begin position="475"/>
        <end position="493"/>
    </location>
</feature>
<dbReference type="PIRSF" id="PIRSF001265">
    <property type="entry name" value="H+-PPase"/>
    <property type="match status" value="1"/>
</dbReference>
<dbReference type="NCBIfam" id="TIGR01104">
    <property type="entry name" value="V_PPase"/>
    <property type="match status" value="1"/>
</dbReference>
<dbReference type="NCBIfam" id="NF001960">
    <property type="entry name" value="PRK00733.3-5"/>
    <property type="match status" value="1"/>
</dbReference>
<evidence type="ECO:0000256" key="7">
    <source>
        <dbReference type="ARBA" id="ARBA00023065"/>
    </source>
</evidence>
<feature type="transmembrane region" description="Helical" evidence="9">
    <location>
        <begin position="578"/>
        <end position="596"/>
    </location>
</feature>
<keyword evidence="9" id="KW-0630">Potassium</keyword>
<evidence type="ECO:0000313" key="11">
    <source>
        <dbReference type="Proteomes" id="UP001597389"/>
    </source>
</evidence>
<dbReference type="EC" id="7.2.3.1" evidence="9"/>
<keyword evidence="2 9" id="KW-0813">Transport</keyword>
<proteinExistence type="inferred from homology"/>
<evidence type="ECO:0000256" key="3">
    <source>
        <dbReference type="ARBA" id="ARBA00022692"/>
    </source>
</evidence>
<evidence type="ECO:0000256" key="6">
    <source>
        <dbReference type="ARBA" id="ARBA00022989"/>
    </source>
</evidence>
<comment type="function">
    <text evidence="9">Sodium pump that utilizes the energy of pyrophosphate hydrolysis as the driving force for Na(+) movement across the membrane.</text>
</comment>
<dbReference type="EMBL" id="JBHUJB010000073">
    <property type="protein sequence ID" value="MFD2160227.1"/>
    <property type="molecule type" value="Genomic_DNA"/>
</dbReference>
<feature type="transmembrane region" description="Helical" evidence="9">
    <location>
        <begin position="55"/>
        <end position="72"/>
    </location>
</feature>
<evidence type="ECO:0000256" key="4">
    <source>
        <dbReference type="ARBA" id="ARBA00022842"/>
    </source>
</evidence>
<keyword evidence="8 9" id="KW-0472">Membrane</keyword>
<feature type="transmembrane region" description="Helical" evidence="9">
    <location>
        <begin position="340"/>
        <end position="357"/>
    </location>
</feature>
<evidence type="ECO:0000256" key="5">
    <source>
        <dbReference type="ARBA" id="ARBA00022967"/>
    </source>
</evidence>
<feature type="transmembrane region" description="Helical" evidence="9">
    <location>
        <begin position="6"/>
        <end position="26"/>
    </location>
</feature>
<keyword evidence="9" id="KW-1003">Cell membrane</keyword>
<dbReference type="Proteomes" id="UP001597389">
    <property type="component" value="Unassembled WGS sequence"/>
</dbReference>
<evidence type="ECO:0000256" key="9">
    <source>
        <dbReference type="HAMAP-Rule" id="MF_01129"/>
    </source>
</evidence>
<feature type="transmembrane region" description="Helical" evidence="9">
    <location>
        <begin position="409"/>
        <end position="432"/>
    </location>
</feature>
<dbReference type="InterPro" id="IPR004131">
    <property type="entry name" value="PPase-energised_H-pump"/>
</dbReference>
<dbReference type="HAMAP" id="MF_01129">
    <property type="entry name" value="PPase_energized_pump"/>
    <property type="match status" value="1"/>
</dbReference>
<comment type="caution">
    <text evidence="9">Lacks conserved residue(s) required for the propagation of feature annotation.</text>
</comment>
<dbReference type="PANTHER" id="PTHR31998">
    <property type="entry name" value="K(+)-INSENSITIVE PYROPHOSPHATE-ENERGIZED PROTON PUMP"/>
    <property type="match status" value="1"/>
</dbReference>
<evidence type="ECO:0000256" key="2">
    <source>
        <dbReference type="ARBA" id="ARBA00022448"/>
    </source>
</evidence>
<comment type="subunit">
    <text evidence="9">Homodimer.</text>
</comment>
<keyword evidence="9" id="KW-0915">Sodium</keyword>
<feature type="transmembrane region" description="Helical" evidence="9">
    <location>
        <begin position="276"/>
        <end position="299"/>
    </location>
</feature>
<comment type="cofactor">
    <cofactor evidence="9">
        <name>Mg(2+)</name>
        <dbReference type="ChEBI" id="CHEBI:18420"/>
    </cofactor>
</comment>
<dbReference type="NCBIfam" id="NF001961">
    <property type="entry name" value="PRK00733.3-6"/>
    <property type="match status" value="1"/>
</dbReference>
<feature type="transmembrane region" description="Helical" evidence="9">
    <location>
        <begin position="513"/>
        <end position="538"/>
    </location>
</feature>
<comment type="caution">
    <text evidence="10">The sequence shown here is derived from an EMBL/GenBank/DDBJ whole genome shotgun (WGS) entry which is preliminary data.</text>
</comment>
<name>A0ABW4ZF50_9BACT</name>
<feature type="transmembrane region" description="Helical" evidence="9">
    <location>
        <begin position="673"/>
        <end position="690"/>
    </location>
</feature>
<feature type="transmembrane region" description="Helical" evidence="9">
    <location>
        <begin position="122"/>
        <end position="153"/>
    </location>
</feature>
<dbReference type="Pfam" id="PF03030">
    <property type="entry name" value="H_PPase"/>
    <property type="match status" value="1"/>
</dbReference>
<comment type="catalytic activity">
    <reaction evidence="9">
        <text>Na(+)(in) + diphosphate + H2O = Na(+)(out) + 2 phosphate + H(+)</text>
        <dbReference type="Rhea" id="RHEA:57884"/>
        <dbReference type="ChEBI" id="CHEBI:15377"/>
        <dbReference type="ChEBI" id="CHEBI:15378"/>
        <dbReference type="ChEBI" id="CHEBI:29101"/>
        <dbReference type="ChEBI" id="CHEBI:33019"/>
        <dbReference type="ChEBI" id="CHEBI:43474"/>
        <dbReference type="EC" id="7.2.3.1"/>
    </reaction>
</comment>
<feature type="site" description="Determinant of potassium dependence" evidence="9">
    <location>
        <position position="470"/>
    </location>
</feature>
<accession>A0ABW4ZF50</accession>
<gene>
    <name evidence="9" type="primary">hppA</name>
    <name evidence="10" type="ORF">ACFSW8_15095</name>
</gene>
<keyword evidence="3 9" id="KW-0812">Transmembrane</keyword>
<feature type="transmembrane region" description="Helical" evidence="9">
    <location>
        <begin position="602"/>
        <end position="623"/>
    </location>
</feature>
<reference evidence="11" key="1">
    <citation type="journal article" date="2019" name="Int. J. Syst. Evol. Microbiol.">
        <title>The Global Catalogue of Microorganisms (GCM) 10K type strain sequencing project: providing services to taxonomists for standard genome sequencing and annotation.</title>
        <authorList>
            <consortium name="The Broad Institute Genomics Platform"/>
            <consortium name="The Broad Institute Genome Sequencing Center for Infectious Disease"/>
            <person name="Wu L."/>
            <person name="Ma J."/>
        </authorList>
    </citation>
    <scope>NUCLEOTIDE SEQUENCE [LARGE SCALE GENOMIC DNA]</scope>
    <source>
        <strain evidence="11">CCUG 57942</strain>
    </source>
</reference>
<comment type="similarity">
    <text evidence="9">Belongs to the H(+)-translocating pyrophosphatase (TC 3.A.10) family. K(+)-stimulated subfamily.</text>
</comment>
<keyword evidence="10" id="KW-0378">Hydrolase</keyword>
<keyword evidence="11" id="KW-1185">Reference proteome</keyword>
<dbReference type="GO" id="GO:0004427">
    <property type="term" value="F:inorganic diphosphate phosphatase activity"/>
    <property type="evidence" value="ECO:0007669"/>
    <property type="project" value="UniProtKB-EC"/>
</dbReference>
<evidence type="ECO:0000256" key="1">
    <source>
        <dbReference type="ARBA" id="ARBA00004127"/>
    </source>
</evidence>
<evidence type="ECO:0000256" key="8">
    <source>
        <dbReference type="ARBA" id="ARBA00023136"/>
    </source>
</evidence>
<feature type="transmembrane region" description="Helical" evidence="9">
    <location>
        <begin position="377"/>
        <end position="403"/>
    </location>
</feature>
<feature type="transmembrane region" description="Helical" evidence="9">
    <location>
        <begin position="78"/>
        <end position="101"/>
    </location>
</feature>
<organism evidence="10 11">
    <name type="scientific">Rubritalea tangerina</name>
    <dbReference type="NCBI Taxonomy" id="430798"/>
    <lineage>
        <taxon>Bacteria</taxon>
        <taxon>Pseudomonadati</taxon>
        <taxon>Verrucomicrobiota</taxon>
        <taxon>Verrucomicrobiia</taxon>
        <taxon>Verrucomicrobiales</taxon>
        <taxon>Rubritaleaceae</taxon>
        <taxon>Rubritalea</taxon>
    </lineage>
</organism>
<keyword evidence="5 9" id="KW-1278">Translocase</keyword>
<feature type="transmembrane region" description="Helical" evidence="9">
    <location>
        <begin position="159"/>
        <end position="179"/>
    </location>
</feature>
<feature type="transmembrane region" description="Helical" evidence="9">
    <location>
        <begin position="311"/>
        <end position="334"/>
    </location>
</feature>
<keyword evidence="4 9" id="KW-0460">Magnesium</keyword>
<keyword evidence="6 9" id="KW-1133">Transmembrane helix</keyword>
<sequence length="691" mass="70019">MTQTYILTPIAGVVGLAIAGAILASITKKSGGEGKVAEIAEKIHKGAMVFMKREFVLISLFAVVIAALIFFFQKQEYAAYQAYAFLFGCLASSFSGFVGMFTATKANVRTTIAAKEEGPASALGVAFFGGSVMGLTVASMGLVGLGTLFYIFISGESKPHVAEIMEGFAMGASLVALFYRVGGGIFTKAADVGADLVGKVEAGIPEDDPRNPGVIADNVGDNVGDVAGMGSDIFESYCGAQIATIAIAGAAGARLAETQGPTLFDKVGIAAEKAESLMFLPLALTSVGLVCSILGILLVKMMASKEPASALRIGTIGAAALYILAAFITCAQFGFNSNPAIAVLAGAVGGIIIGLVTEHYTGGKPVRDLAEQGETGVATVMISGLALGMQSVAIPLLTLAATISVSFHFVGLYGVGLAAVGMLGTVGITMAIDAYGPVADNAGGIAEMAAMGPETRKITDGLDAVGNTTAAIGKGFAIGAAGLSALALITAFIQKTNIDLNLADNSVLATFFVGLFIGGIVPFLNGAITMTAVGSAAFEMINEIRRQFREIPGLLDGKAEPETDKCVDIATRAATKKMVLPALLAVGTPIVVGFGFNAVNGMGAVALTGTLVGALLGCILMALMMSNAGGAWDNAKKHVEDGNCGGKGSEVHAACVVGDTVGDPFKDTSGPSMNIIINVMAIVSLVIAGLL</sequence>
<keyword evidence="9" id="KW-0739">Sodium transport</keyword>
<comment type="activity regulation">
    <text evidence="9">Requires K(+) for maximal activity.</text>
</comment>
<comment type="subcellular location">
    <subcellularLocation>
        <location evidence="9">Cell membrane</location>
        <topology evidence="9">Multi-pass membrane protein</topology>
    </subcellularLocation>
    <subcellularLocation>
        <location evidence="1">Endomembrane system</location>
        <topology evidence="1">Multi-pass membrane protein</topology>
    </subcellularLocation>
</comment>
<evidence type="ECO:0000313" key="10">
    <source>
        <dbReference type="EMBL" id="MFD2160227.1"/>
    </source>
</evidence>
<dbReference type="RefSeq" id="WP_377086896.1">
    <property type="nucleotide sequence ID" value="NZ_JBHSJL010000014.1"/>
</dbReference>
<protein>
    <recommendedName>
        <fullName evidence="9">Putative K(+)-stimulated pyrophosphate-energized sodium pump</fullName>
        <ecNumber evidence="9">7.2.3.1</ecNumber>
    </recommendedName>
    <alternativeName>
        <fullName evidence="9">Membrane-bound sodium-translocating pyrophosphatase</fullName>
    </alternativeName>
    <alternativeName>
        <fullName evidence="9">Pyrophosphate-energized inorganic pyrophosphatase</fullName>
        <shortName evidence="9">Na(+)-PPase</shortName>
    </alternativeName>
</protein>